<sequence length="65" mass="7572">MHLHGHNFRLILSDGSLGPWRDTVLVERGETREIARVTDNPGNWLLHCRMLDHAMSGKMSWYRVT</sequence>
<dbReference type="GO" id="GO:0016491">
    <property type="term" value="F:oxidoreductase activity"/>
    <property type="evidence" value="ECO:0007669"/>
    <property type="project" value="InterPro"/>
</dbReference>
<proteinExistence type="predicted"/>
<dbReference type="Pfam" id="PF07731">
    <property type="entry name" value="Cu-oxidase_2"/>
    <property type="match status" value="1"/>
</dbReference>
<organism evidence="2 3">
    <name type="scientific">Ruegeria intermedia</name>
    <dbReference type="NCBI Taxonomy" id="996115"/>
    <lineage>
        <taxon>Bacteria</taxon>
        <taxon>Pseudomonadati</taxon>
        <taxon>Pseudomonadota</taxon>
        <taxon>Alphaproteobacteria</taxon>
        <taxon>Rhodobacterales</taxon>
        <taxon>Roseobacteraceae</taxon>
        <taxon>Ruegeria</taxon>
    </lineage>
</organism>
<name>A0A1M4XWG7_9RHOB</name>
<dbReference type="SUPFAM" id="SSF49503">
    <property type="entry name" value="Cupredoxins"/>
    <property type="match status" value="1"/>
</dbReference>
<reference evidence="2 3" key="1">
    <citation type="submission" date="2016-11" db="EMBL/GenBank/DDBJ databases">
        <authorList>
            <person name="Varghese N."/>
            <person name="Submissions S."/>
        </authorList>
    </citation>
    <scope>NUCLEOTIDE SEQUENCE [LARGE SCALE GENOMIC DNA]</scope>
    <source>
        <strain evidence="2 3">DSM 29341</strain>
    </source>
</reference>
<protein>
    <submittedName>
        <fullName evidence="2">Multicopper oxidase</fullName>
    </submittedName>
</protein>
<dbReference type="Gene3D" id="2.60.40.420">
    <property type="entry name" value="Cupredoxins - blue copper proteins"/>
    <property type="match status" value="1"/>
</dbReference>
<evidence type="ECO:0000313" key="2">
    <source>
        <dbReference type="EMBL" id="SHE97819.1"/>
    </source>
</evidence>
<feature type="domain" description="Plastocyanin-like" evidence="1">
    <location>
        <begin position="1"/>
        <end position="64"/>
    </location>
</feature>
<evidence type="ECO:0000259" key="1">
    <source>
        <dbReference type="Pfam" id="PF07731"/>
    </source>
</evidence>
<dbReference type="Proteomes" id="UP000325134">
    <property type="component" value="Unassembled WGS sequence"/>
</dbReference>
<dbReference type="InterPro" id="IPR008972">
    <property type="entry name" value="Cupredoxin"/>
</dbReference>
<evidence type="ECO:0000313" key="3">
    <source>
        <dbReference type="Proteomes" id="UP000325134"/>
    </source>
</evidence>
<keyword evidence="3" id="KW-1185">Reference proteome</keyword>
<dbReference type="AlphaFoldDB" id="A0A1M4XWG7"/>
<dbReference type="InterPro" id="IPR011706">
    <property type="entry name" value="Cu-oxidase_C"/>
</dbReference>
<dbReference type="GO" id="GO:0005507">
    <property type="term" value="F:copper ion binding"/>
    <property type="evidence" value="ECO:0007669"/>
    <property type="project" value="InterPro"/>
</dbReference>
<dbReference type="EMBL" id="FQVK01000013">
    <property type="protein sequence ID" value="SHE97819.1"/>
    <property type="molecule type" value="Genomic_DNA"/>
</dbReference>
<accession>A0A1M4XWG7</accession>
<gene>
    <name evidence="2" type="ORF">SAMN05444279_11328</name>
</gene>